<dbReference type="SUPFAM" id="SSF54427">
    <property type="entry name" value="NTF2-like"/>
    <property type="match status" value="1"/>
</dbReference>
<evidence type="ECO:0000313" key="2">
    <source>
        <dbReference type="Proteomes" id="UP001273531"/>
    </source>
</evidence>
<proteinExistence type="predicted"/>
<keyword evidence="2" id="KW-1185">Reference proteome</keyword>
<protein>
    <submittedName>
        <fullName evidence="1">Uncharacterized protein</fullName>
    </submittedName>
</protein>
<name>A0ABU3YBG7_9SPHN</name>
<dbReference type="RefSeq" id="WP_317227921.1">
    <property type="nucleotide sequence ID" value="NZ_JAWJEJ010000002.1"/>
</dbReference>
<sequence>MLALLLLAAGPETSAVDAENAFRRAAQAEGQWTAFRKFATQEAIVFLPQPEKAQQALPTLDPPVAVQWWAAESFVACDGTTAVNTGPWVRSKAKGYFTTVWHRREAGWKWSLDHGDDLATPRARPAKVAMRKASCEPITEPVATPVAMLGSKSGDGQSPDGTLLWHWEVSAEGARSFDAWIWDGITFVSVVSDKVAAPT</sequence>
<evidence type="ECO:0000313" key="1">
    <source>
        <dbReference type="EMBL" id="MDV3458748.1"/>
    </source>
</evidence>
<dbReference type="InterPro" id="IPR032710">
    <property type="entry name" value="NTF2-like_dom_sf"/>
</dbReference>
<accession>A0ABU3YBG7</accession>
<comment type="caution">
    <text evidence="1">The sequence shown here is derived from an EMBL/GenBank/DDBJ whole genome shotgun (WGS) entry which is preliminary data.</text>
</comment>
<dbReference type="Proteomes" id="UP001273531">
    <property type="component" value="Unassembled WGS sequence"/>
</dbReference>
<reference evidence="1 2" key="1">
    <citation type="submission" date="2023-10" db="EMBL/GenBank/DDBJ databases">
        <title>Sphingomonas sp. HF-S4 16S ribosomal RNA gene Genome sequencing and assembly.</title>
        <authorList>
            <person name="Lee H."/>
        </authorList>
    </citation>
    <scope>NUCLEOTIDE SEQUENCE [LARGE SCALE GENOMIC DNA]</scope>
    <source>
        <strain evidence="1 2">HF-S4</strain>
    </source>
</reference>
<organism evidence="1 2">
    <name type="scientific">Sphingomonas agrestis</name>
    <dbReference type="NCBI Taxonomy" id="3080540"/>
    <lineage>
        <taxon>Bacteria</taxon>
        <taxon>Pseudomonadati</taxon>
        <taxon>Pseudomonadota</taxon>
        <taxon>Alphaproteobacteria</taxon>
        <taxon>Sphingomonadales</taxon>
        <taxon>Sphingomonadaceae</taxon>
        <taxon>Sphingomonas</taxon>
    </lineage>
</organism>
<gene>
    <name evidence="1" type="ORF">RZN05_17255</name>
</gene>
<dbReference type="EMBL" id="JAWJEJ010000002">
    <property type="protein sequence ID" value="MDV3458748.1"/>
    <property type="molecule type" value="Genomic_DNA"/>
</dbReference>